<dbReference type="InterPro" id="IPR016185">
    <property type="entry name" value="PreATP-grasp_dom_sf"/>
</dbReference>
<dbReference type="Proteomes" id="UP000237968">
    <property type="component" value="Unassembled WGS sequence"/>
</dbReference>
<dbReference type="GO" id="GO:0004075">
    <property type="term" value="F:biotin carboxylase activity"/>
    <property type="evidence" value="ECO:0007669"/>
    <property type="project" value="UniProtKB-EC"/>
</dbReference>
<comment type="catalytic activity">
    <reaction evidence="6">
        <text>N(6)-biotinyl-L-lysyl-[protein] + hydrogencarbonate + ATP = N(6)-carboxybiotinyl-L-lysyl-[protein] + ADP + phosphate + H(+)</text>
        <dbReference type="Rhea" id="RHEA:13501"/>
        <dbReference type="Rhea" id="RHEA-COMP:10505"/>
        <dbReference type="Rhea" id="RHEA-COMP:10506"/>
        <dbReference type="ChEBI" id="CHEBI:15378"/>
        <dbReference type="ChEBI" id="CHEBI:17544"/>
        <dbReference type="ChEBI" id="CHEBI:30616"/>
        <dbReference type="ChEBI" id="CHEBI:43474"/>
        <dbReference type="ChEBI" id="CHEBI:83144"/>
        <dbReference type="ChEBI" id="CHEBI:83145"/>
        <dbReference type="ChEBI" id="CHEBI:456216"/>
        <dbReference type="EC" id="6.3.4.14"/>
    </reaction>
</comment>
<evidence type="ECO:0000256" key="4">
    <source>
        <dbReference type="ARBA" id="ARBA00022741"/>
    </source>
</evidence>
<dbReference type="Gene3D" id="3.30.470.20">
    <property type="entry name" value="ATP-grasp fold, B domain"/>
    <property type="match status" value="1"/>
</dbReference>
<dbReference type="InterPro" id="IPR051602">
    <property type="entry name" value="ACC_Biotin_Carboxylase"/>
</dbReference>
<evidence type="ECO:0000256" key="1">
    <source>
        <dbReference type="ARBA" id="ARBA00003761"/>
    </source>
</evidence>
<dbReference type="SMART" id="SM00878">
    <property type="entry name" value="Biotin_carb_C"/>
    <property type="match status" value="1"/>
</dbReference>
<dbReference type="Pfam" id="PF00289">
    <property type="entry name" value="Biotin_carb_N"/>
    <property type="match status" value="1"/>
</dbReference>
<dbReference type="InterPro" id="IPR011054">
    <property type="entry name" value="Rudment_hybrid_motif"/>
</dbReference>
<dbReference type="PROSITE" id="PS50979">
    <property type="entry name" value="BC"/>
    <property type="match status" value="1"/>
</dbReference>
<protein>
    <recommendedName>
        <fullName evidence="2">biotin carboxylase</fullName>
        <ecNumber evidence="2">6.3.4.14</ecNumber>
    </recommendedName>
</protein>
<gene>
    <name evidence="10" type="primary">cfiB_1</name>
    <name evidence="10" type="ORF">ENSA5_02830</name>
</gene>
<dbReference type="RefSeq" id="WP_106389762.1">
    <property type="nucleotide sequence ID" value="NZ_PVNK01000014.1"/>
</dbReference>
<comment type="function">
    <text evidence="1">This protein is a component of the acetyl coenzyme A carboxylase complex; first, biotin carboxylase catalyzes the carboxylation of the carrier protein and then the transcarboxylase transfers the carboxyl group to form malonyl-CoA.</text>
</comment>
<dbReference type="PROSITE" id="PS50975">
    <property type="entry name" value="ATP_GRASP"/>
    <property type="match status" value="1"/>
</dbReference>
<dbReference type="InterPro" id="IPR005479">
    <property type="entry name" value="CPAse_ATP-bd"/>
</dbReference>
<dbReference type="InterPro" id="IPR011764">
    <property type="entry name" value="Biotin_carboxylation_dom"/>
</dbReference>
<comment type="caution">
    <text evidence="10">The sequence shown here is derived from an EMBL/GenBank/DDBJ whole genome shotgun (WGS) entry which is preliminary data.</text>
</comment>
<keyword evidence="11" id="KW-1185">Reference proteome</keyword>
<dbReference type="InterPro" id="IPR005482">
    <property type="entry name" value="Biotin_COase_C"/>
</dbReference>
<dbReference type="Pfam" id="PF02786">
    <property type="entry name" value="CPSase_L_D2"/>
    <property type="match status" value="1"/>
</dbReference>
<dbReference type="SUPFAM" id="SSF56059">
    <property type="entry name" value="Glutathione synthetase ATP-binding domain-like"/>
    <property type="match status" value="1"/>
</dbReference>
<dbReference type="PANTHER" id="PTHR48095">
    <property type="entry name" value="PYRUVATE CARBOXYLASE SUBUNIT A"/>
    <property type="match status" value="1"/>
</dbReference>
<dbReference type="SUPFAM" id="SSF51246">
    <property type="entry name" value="Rudiment single hybrid motif"/>
    <property type="match status" value="1"/>
</dbReference>
<keyword evidence="5 7" id="KW-0067">ATP-binding</keyword>
<accession>A0A2S9YK20</accession>
<evidence type="ECO:0000256" key="3">
    <source>
        <dbReference type="ARBA" id="ARBA00022598"/>
    </source>
</evidence>
<feature type="domain" description="ATP-grasp" evidence="8">
    <location>
        <begin position="121"/>
        <end position="322"/>
    </location>
</feature>
<dbReference type="EC" id="6.3.4.14" evidence="2"/>
<reference evidence="10 11" key="1">
    <citation type="submission" date="2018-03" db="EMBL/GenBank/DDBJ databases">
        <title>Draft Genome Sequences of the Obligatory Marine Myxobacteria Enhygromyxa salina SWB005.</title>
        <authorList>
            <person name="Poehlein A."/>
            <person name="Moghaddam J.A."/>
            <person name="Harms H."/>
            <person name="Alanjari M."/>
            <person name="Koenig G.M."/>
            <person name="Daniel R."/>
            <person name="Schaeberle T.F."/>
        </authorList>
    </citation>
    <scope>NUCLEOTIDE SEQUENCE [LARGE SCALE GENOMIC DNA]</scope>
    <source>
        <strain evidence="10 11">SWB005</strain>
    </source>
</reference>
<keyword evidence="4 7" id="KW-0547">Nucleotide-binding</keyword>
<evidence type="ECO:0000259" key="8">
    <source>
        <dbReference type="PROSITE" id="PS50975"/>
    </source>
</evidence>
<keyword evidence="3 10" id="KW-0436">Ligase</keyword>
<dbReference type="OrthoDB" id="9769961at2"/>
<dbReference type="Pfam" id="PF02785">
    <property type="entry name" value="Biotin_carb_C"/>
    <property type="match status" value="1"/>
</dbReference>
<dbReference type="FunFam" id="3.30.1490.20:FF:000018">
    <property type="entry name" value="Biotin carboxylase"/>
    <property type="match status" value="1"/>
</dbReference>
<organism evidence="10 11">
    <name type="scientific">Enhygromyxa salina</name>
    <dbReference type="NCBI Taxonomy" id="215803"/>
    <lineage>
        <taxon>Bacteria</taxon>
        <taxon>Pseudomonadati</taxon>
        <taxon>Myxococcota</taxon>
        <taxon>Polyangia</taxon>
        <taxon>Nannocystales</taxon>
        <taxon>Nannocystaceae</taxon>
        <taxon>Enhygromyxa</taxon>
    </lineage>
</organism>
<sequence length="458" mass="49521">MAGFHRLFIANRGEVAVRIARSCDALGITPVFGVSEADRGAPWTEGREQVVLGPARSTHSYLALARVVQAARQTGCSALHPGWGFLAENPRFAGLCEQHGVTFIGPPAHVMRLMGSKTPAKHAMAAAGLTVIPGSDGILASLDEARRVADEVGYPVLLKAESGGGGKGMRAARAASELEQAWNAASAEALAAFGDGRLYLEKLIEGGRHVEIQIMADRYGGVVHLGERDCTIQRSHQKLIEESPSPVLDPDERARTLAAAVEATRAIGYVGAGTIEFLLDQSSGGPGVLRFMEMNTRLQVEHCVSEMRSGVDLVREQICVAAGHPLSLTQDELALRGHAIECRINAEDPAKDFRPSPGVITKWEIPSELEQVRVDTHVREGYEVPPFYDSLICKVITWAEQRDAACDLMIRALEQLTCEGVATTIPMHLEILRNEDFRAHRYDTRAIPGYSAPTAPAD</sequence>
<evidence type="ECO:0000256" key="5">
    <source>
        <dbReference type="ARBA" id="ARBA00022840"/>
    </source>
</evidence>
<dbReference type="PROSITE" id="PS00867">
    <property type="entry name" value="CPSASE_2"/>
    <property type="match status" value="1"/>
</dbReference>
<evidence type="ECO:0000259" key="9">
    <source>
        <dbReference type="PROSITE" id="PS50979"/>
    </source>
</evidence>
<dbReference type="AlphaFoldDB" id="A0A2S9YK20"/>
<evidence type="ECO:0000313" key="10">
    <source>
        <dbReference type="EMBL" id="PRQ05420.1"/>
    </source>
</evidence>
<name>A0A2S9YK20_9BACT</name>
<feature type="domain" description="Biotin carboxylation" evidence="9">
    <location>
        <begin position="3"/>
        <end position="452"/>
    </location>
</feature>
<dbReference type="InterPro" id="IPR011761">
    <property type="entry name" value="ATP-grasp"/>
</dbReference>
<evidence type="ECO:0000256" key="6">
    <source>
        <dbReference type="ARBA" id="ARBA00048600"/>
    </source>
</evidence>
<evidence type="ECO:0000313" key="11">
    <source>
        <dbReference type="Proteomes" id="UP000237968"/>
    </source>
</evidence>
<evidence type="ECO:0000256" key="7">
    <source>
        <dbReference type="PROSITE-ProRule" id="PRU00409"/>
    </source>
</evidence>
<dbReference type="SUPFAM" id="SSF52440">
    <property type="entry name" value="PreATP-grasp domain"/>
    <property type="match status" value="1"/>
</dbReference>
<dbReference type="InterPro" id="IPR005481">
    <property type="entry name" value="BC-like_N"/>
</dbReference>
<dbReference type="GO" id="GO:0046872">
    <property type="term" value="F:metal ion binding"/>
    <property type="evidence" value="ECO:0007669"/>
    <property type="project" value="InterPro"/>
</dbReference>
<evidence type="ECO:0000256" key="2">
    <source>
        <dbReference type="ARBA" id="ARBA00013263"/>
    </source>
</evidence>
<proteinExistence type="predicted"/>
<dbReference type="GO" id="GO:0005524">
    <property type="term" value="F:ATP binding"/>
    <property type="evidence" value="ECO:0007669"/>
    <property type="project" value="UniProtKB-UniRule"/>
</dbReference>
<dbReference type="EMBL" id="PVNK01000014">
    <property type="protein sequence ID" value="PRQ05420.1"/>
    <property type="molecule type" value="Genomic_DNA"/>
</dbReference>
<dbReference type="PANTHER" id="PTHR48095:SF2">
    <property type="entry name" value="BIOTIN CARBOXYLASE, CHLOROPLASTIC"/>
    <property type="match status" value="1"/>
</dbReference>